<evidence type="ECO:0000256" key="1">
    <source>
        <dbReference type="ARBA" id="ARBA00022559"/>
    </source>
</evidence>
<dbReference type="PROSITE" id="PS51352">
    <property type="entry name" value="THIOREDOXIN_2"/>
    <property type="match status" value="1"/>
</dbReference>
<dbReference type="GO" id="GO:0034599">
    <property type="term" value="P:cellular response to oxidative stress"/>
    <property type="evidence" value="ECO:0007669"/>
    <property type="project" value="InterPro"/>
</dbReference>
<evidence type="ECO:0000256" key="4">
    <source>
        <dbReference type="ARBA" id="ARBA00023284"/>
    </source>
</evidence>
<dbReference type="AlphaFoldDB" id="A0A077AYU2"/>
<protein>
    <recommendedName>
        <fullName evidence="6">Glutathione-dependent peroxiredoxin</fullName>
        <ecNumber evidence="6">1.11.1.27</ecNumber>
    </recommendedName>
</protein>
<comment type="similarity">
    <text evidence="6">Belongs to the peroxiredoxin family. Prx5 subfamily.</text>
</comment>
<evidence type="ECO:0000259" key="7">
    <source>
        <dbReference type="PROSITE" id="PS51352"/>
    </source>
</evidence>
<dbReference type="Pfam" id="PF08534">
    <property type="entry name" value="Redoxin"/>
    <property type="match status" value="1"/>
</dbReference>
<dbReference type="OrthoDB" id="9800621at2"/>
<name>A0A077AYU2_9PROT</name>
<dbReference type="GO" id="GO:0008379">
    <property type="term" value="F:thioredoxin peroxidase activity"/>
    <property type="evidence" value="ECO:0007669"/>
    <property type="project" value="InterPro"/>
</dbReference>
<dbReference type="EC" id="1.11.1.27" evidence="6"/>
<keyword evidence="4 6" id="KW-0676">Redox-active center</keyword>
<evidence type="ECO:0000256" key="2">
    <source>
        <dbReference type="ARBA" id="ARBA00022862"/>
    </source>
</evidence>
<evidence type="ECO:0000313" key="9">
    <source>
        <dbReference type="Proteomes" id="UP000028926"/>
    </source>
</evidence>
<evidence type="ECO:0000256" key="6">
    <source>
        <dbReference type="RuleBase" id="RU366011"/>
    </source>
</evidence>
<dbReference type="GO" id="GO:0045454">
    <property type="term" value="P:cell redox homeostasis"/>
    <property type="evidence" value="ECO:0007669"/>
    <property type="project" value="TreeGrafter"/>
</dbReference>
<comment type="function">
    <text evidence="6">Thiol-specific peroxidase that catalyzes the reduction of hydrogen peroxide and organic hydroperoxides to water and alcohols, respectively. Plays a role in cell protection against oxidative stress by detoxifying peroxides.</text>
</comment>
<gene>
    <name evidence="8" type="ORF">ID47_02715</name>
</gene>
<reference evidence="8 9" key="1">
    <citation type="submission" date="2014-07" db="EMBL/GenBank/DDBJ databases">
        <title>Comparative genomic insights into amoeba endosymbionts belonging to the families of Holosporaceae and Candidatus Midichloriaceae within Rickettsiales.</title>
        <authorList>
            <person name="Wang Z."/>
            <person name="Wu M."/>
        </authorList>
    </citation>
    <scope>NUCLEOTIDE SEQUENCE [LARGE SCALE GENOMIC DNA]</scope>
    <source>
        <strain evidence="8">PRA3</strain>
    </source>
</reference>
<dbReference type="Gene3D" id="3.40.30.10">
    <property type="entry name" value="Glutaredoxin"/>
    <property type="match status" value="1"/>
</dbReference>
<organism evidence="8 9">
    <name type="scientific">Candidatus Odyssella acanthamoebae</name>
    <dbReference type="NCBI Taxonomy" id="91604"/>
    <lineage>
        <taxon>Bacteria</taxon>
        <taxon>Pseudomonadati</taxon>
        <taxon>Pseudomonadota</taxon>
        <taxon>Alphaproteobacteria</taxon>
        <taxon>Holosporales</taxon>
        <taxon>Candidatus Paracaedibacteraceae</taxon>
        <taxon>Candidatus Odyssella</taxon>
    </lineage>
</organism>
<dbReference type="GO" id="GO:0005737">
    <property type="term" value="C:cytoplasm"/>
    <property type="evidence" value="ECO:0007669"/>
    <property type="project" value="TreeGrafter"/>
</dbReference>
<evidence type="ECO:0000256" key="3">
    <source>
        <dbReference type="ARBA" id="ARBA00023002"/>
    </source>
</evidence>
<feature type="active site" description="Cysteine sulfenic acid (-SOH) intermediate" evidence="5">
    <location>
        <position position="49"/>
    </location>
</feature>
<dbReference type="GO" id="GO:0042744">
    <property type="term" value="P:hydrogen peroxide catabolic process"/>
    <property type="evidence" value="ECO:0007669"/>
    <property type="project" value="TreeGrafter"/>
</dbReference>
<keyword evidence="3 6" id="KW-0560">Oxidoreductase</keyword>
<dbReference type="PANTHER" id="PTHR10430:SF16">
    <property type="entry name" value="PEROXIREDOXIN-5, MITOCHONDRIAL"/>
    <property type="match status" value="1"/>
</dbReference>
<dbReference type="STRING" id="91604.ID47_02715"/>
<keyword evidence="1 6" id="KW-0575">Peroxidase</keyword>
<proteinExistence type="inferred from homology"/>
<dbReference type="InterPro" id="IPR036249">
    <property type="entry name" value="Thioredoxin-like_sf"/>
</dbReference>
<feature type="domain" description="Thioredoxin" evidence="7">
    <location>
        <begin position="3"/>
        <end position="160"/>
    </location>
</feature>
<dbReference type="PANTHER" id="PTHR10430">
    <property type="entry name" value="PEROXIREDOXIN"/>
    <property type="match status" value="1"/>
</dbReference>
<dbReference type="InterPro" id="IPR013740">
    <property type="entry name" value="Redoxin"/>
</dbReference>
<dbReference type="SUPFAM" id="SSF52833">
    <property type="entry name" value="Thioredoxin-like"/>
    <property type="match status" value="1"/>
</dbReference>
<dbReference type="EMBL" id="CP008941">
    <property type="protein sequence ID" value="AIK95880.1"/>
    <property type="molecule type" value="Genomic_DNA"/>
</dbReference>
<accession>A0A077AYU2</accession>
<dbReference type="eggNOG" id="COG0678">
    <property type="taxonomic scope" value="Bacteria"/>
</dbReference>
<dbReference type="HOGENOM" id="CLU_072440_1_2_5"/>
<evidence type="ECO:0000313" key="8">
    <source>
        <dbReference type="EMBL" id="AIK95880.1"/>
    </source>
</evidence>
<sequence length="160" mass="17015">MTITIGSHIPSAELKALVNGEIKEIGVQSLLEHKKSVIFAVPGAFTATCSNDHLPSYVNQLAALKAKGIDQVICLAVNDIAVLKAWAEQHHATAIIFLADGSAALTKRMGLDIDLSDYGMGIRSKRYVMVVNNGIIKKLDIEESPGVCSISSATTLIDAL</sequence>
<dbReference type="InterPro" id="IPR013766">
    <property type="entry name" value="Thioredoxin_domain"/>
</dbReference>
<comment type="catalytic activity">
    <reaction evidence="6">
        <text>a hydroperoxide + 2 glutathione = an alcohol + glutathione disulfide + H2O</text>
        <dbReference type="Rhea" id="RHEA:62632"/>
        <dbReference type="ChEBI" id="CHEBI:15377"/>
        <dbReference type="ChEBI" id="CHEBI:30879"/>
        <dbReference type="ChEBI" id="CHEBI:35924"/>
        <dbReference type="ChEBI" id="CHEBI:57925"/>
        <dbReference type="ChEBI" id="CHEBI:58297"/>
        <dbReference type="EC" id="1.11.1.27"/>
    </reaction>
</comment>
<dbReference type="RefSeq" id="WP_038463494.1">
    <property type="nucleotide sequence ID" value="NZ_CP008941.1"/>
</dbReference>
<dbReference type="KEGG" id="paca:ID47_02715"/>
<dbReference type="InterPro" id="IPR037944">
    <property type="entry name" value="PRX5-like"/>
</dbReference>
<dbReference type="CDD" id="cd03013">
    <property type="entry name" value="PRX5_like"/>
    <property type="match status" value="1"/>
</dbReference>
<keyword evidence="2 6" id="KW-0049">Antioxidant</keyword>
<evidence type="ECO:0000256" key="5">
    <source>
        <dbReference type="PIRSR" id="PIRSR637944-1"/>
    </source>
</evidence>
<dbReference type="FunFam" id="3.40.30.10:FF:000020">
    <property type="entry name" value="Peroxiredoxin"/>
    <property type="match status" value="1"/>
</dbReference>
<dbReference type="Proteomes" id="UP000028926">
    <property type="component" value="Chromosome"/>
</dbReference>
<keyword evidence="9" id="KW-1185">Reference proteome</keyword>